<protein>
    <submittedName>
        <fullName evidence="1">Uncharacterized protein</fullName>
    </submittedName>
</protein>
<evidence type="ECO:0000313" key="1">
    <source>
        <dbReference type="EMBL" id="QIP14710.1"/>
    </source>
</evidence>
<name>A0A6G9AQM7_9BACT</name>
<dbReference type="Proteomes" id="UP000501802">
    <property type="component" value="Chromosome"/>
</dbReference>
<dbReference type="AlphaFoldDB" id="A0A6G9AQM7"/>
<evidence type="ECO:0000313" key="2">
    <source>
        <dbReference type="Proteomes" id="UP000501802"/>
    </source>
</evidence>
<gene>
    <name evidence="1" type="ORF">G8759_19875</name>
</gene>
<sequence>MDHRIFNLGEKVILLDRMEEEDGRWQVMISTYVTIQYRFDEWAYFDQPEMARQFIVDYSEHAAMQFLEFAKERWQLICARQRIMQPYPALNAN</sequence>
<dbReference type="EMBL" id="CP050063">
    <property type="protein sequence ID" value="QIP14710.1"/>
    <property type="molecule type" value="Genomic_DNA"/>
</dbReference>
<organism evidence="1 2">
    <name type="scientific">Spirosoma aureum</name>
    <dbReference type="NCBI Taxonomy" id="2692134"/>
    <lineage>
        <taxon>Bacteria</taxon>
        <taxon>Pseudomonadati</taxon>
        <taxon>Bacteroidota</taxon>
        <taxon>Cytophagia</taxon>
        <taxon>Cytophagales</taxon>
        <taxon>Cytophagaceae</taxon>
        <taxon>Spirosoma</taxon>
    </lineage>
</organism>
<accession>A0A6G9AQM7</accession>
<reference evidence="1 2" key="1">
    <citation type="submission" date="2020-03" db="EMBL/GenBank/DDBJ databases">
        <authorList>
            <person name="Kim M.K."/>
        </authorList>
    </citation>
    <scope>NUCLEOTIDE SEQUENCE [LARGE SCALE GENOMIC DNA]</scope>
    <source>
        <strain evidence="1 2">BT328</strain>
    </source>
</reference>
<dbReference type="KEGG" id="spib:G8759_19875"/>
<proteinExistence type="predicted"/>
<dbReference type="RefSeq" id="WP_167211311.1">
    <property type="nucleotide sequence ID" value="NZ_CP050063.1"/>
</dbReference>
<keyword evidence="2" id="KW-1185">Reference proteome</keyword>